<dbReference type="InterPro" id="IPR055361">
    <property type="entry name" value="tRNA_methyltr_TrmB_bact"/>
</dbReference>
<dbReference type="InterPro" id="IPR003358">
    <property type="entry name" value="tRNA_(Gua-N-7)_MeTrfase_Trmb"/>
</dbReference>
<keyword evidence="4 9" id="KW-0808">Transferase</keyword>
<evidence type="ECO:0000256" key="4">
    <source>
        <dbReference type="ARBA" id="ARBA00022679"/>
    </source>
</evidence>
<feature type="binding site" evidence="9">
    <location>
        <position position="118"/>
    </location>
    <ligand>
        <name>S-adenosyl-L-methionine</name>
        <dbReference type="ChEBI" id="CHEBI:59789"/>
    </ligand>
</feature>
<dbReference type="EMBL" id="UGGP01000001">
    <property type="protein sequence ID" value="STO07691.1"/>
    <property type="molecule type" value="Genomic_DNA"/>
</dbReference>
<dbReference type="OrthoDB" id="9802090at2"/>
<dbReference type="Proteomes" id="UP000254060">
    <property type="component" value="Unassembled WGS sequence"/>
</dbReference>
<dbReference type="EC" id="2.1.1.33" evidence="9"/>
<reference evidence="10 11" key="1">
    <citation type="submission" date="2018-06" db="EMBL/GenBank/DDBJ databases">
        <authorList>
            <consortium name="Pathogen Informatics"/>
            <person name="Doyle S."/>
        </authorList>
    </citation>
    <scope>NUCLEOTIDE SEQUENCE [LARGE SCALE GENOMIC DNA]</scope>
    <source>
        <strain evidence="10 11">NCTC13163</strain>
    </source>
</reference>
<comment type="function">
    <text evidence="2 9">Catalyzes the formation of N(7)-methylguanine at position 46 (m7G46) in tRNA.</text>
</comment>
<feature type="binding site" evidence="9">
    <location>
        <position position="44"/>
    </location>
    <ligand>
        <name>S-adenosyl-L-methionine</name>
        <dbReference type="ChEBI" id="CHEBI:59789"/>
    </ligand>
</feature>
<dbReference type="PANTHER" id="PTHR23417">
    <property type="entry name" value="3-DEOXY-D-MANNO-OCTULOSONIC-ACID TRANSFERASE/TRNA GUANINE-N 7 - -METHYLTRANSFERASE"/>
    <property type="match status" value="1"/>
</dbReference>
<dbReference type="FunFam" id="3.40.50.150:FF:000035">
    <property type="entry name" value="tRNA (guanine-N(7)-)-methyltransferase"/>
    <property type="match status" value="1"/>
</dbReference>
<dbReference type="PROSITE" id="PS51625">
    <property type="entry name" value="SAM_MT_TRMB"/>
    <property type="match status" value="1"/>
</dbReference>
<evidence type="ECO:0000256" key="1">
    <source>
        <dbReference type="ARBA" id="ARBA00000142"/>
    </source>
</evidence>
<dbReference type="RefSeq" id="WP_029334685.1">
    <property type="nucleotide sequence ID" value="NZ_UGGP01000001.1"/>
</dbReference>
<evidence type="ECO:0000256" key="6">
    <source>
        <dbReference type="ARBA" id="ARBA00022694"/>
    </source>
</evidence>
<evidence type="ECO:0000256" key="2">
    <source>
        <dbReference type="ARBA" id="ARBA00003015"/>
    </source>
</evidence>
<dbReference type="NCBIfam" id="TIGR00091">
    <property type="entry name" value="tRNA (guanosine(46)-N7)-methyltransferase TrmB"/>
    <property type="match status" value="1"/>
</dbReference>
<evidence type="ECO:0000256" key="5">
    <source>
        <dbReference type="ARBA" id="ARBA00022691"/>
    </source>
</evidence>
<feature type="binding site" evidence="9">
    <location>
        <position position="96"/>
    </location>
    <ligand>
        <name>S-adenosyl-L-methionine</name>
        <dbReference type="ChEBI" id="CHEBI:59789"/>
    </ligand>
</feature>
<gene>
    <name evidence="9 10" type="primary">trmB</name>
    <name evidence="10" type="ORF">NCTC13163_01045</name>
</gene>
<accession>A0A377FS94</accession>
<dbReference type="UniPathway" id="UPA00989"/>
<feature type="binding site" evidence="9">
    <location>
        <position position="122"/>
    </location>
    <ligand>
        <name>substrate</name>
    </ligand>
</feature>
<comment type="similarity">
    <text evidence="8 9">Belongs to the class I-like SAM-binding methyltransferase superfamily. TrmB family.</text>
</comment>
<dbReference type="NCBIfam" id="NF001080">
    <property type="entry name" value="PRK00121.2-2"/>
    <property type="match status" value="1"/>
</dbReference>
<feature type="binding site" evidence="9">
    <location>
        <begin position="191"/>
        <end position="194"/>
    </location>
    <ligand>
        <name>substrate</name>
    </ligand>
</feature>
<organism evidence="10 11">
    <name type="scientific">Exiguobacterium aurantiacum</name>
    <dbReference type="NCBI Taxonomy" id="33987"/>
    <lineage>
        <taxon>Bacteria</taxon>
        <taxon>Bacillati</taxon>
        <taxon>Bacillota</taxon>
        <taxon>Bacilli</taxon>
        <taxon>Bacillales</taxon>
        <taxon>Bacillales Family XII. Incertae Sedis</taxon>
        <taxon>Exiguobacterium</taxon>
    </lineage>
</organism>
<comment type="caution">
    <text evidence="9">Lacks conserved residue(s) required for the propagation of feature annotation.</text>
</comment>
<evidence type="ECO:0000256" key="8">
    <source>
        <dbReference type="ARBA" id="ARBA00060767"/>
    </source>
</evidence>
<feature type="binding site" evidence="9">
    <location>
        <position position="154"/>
    </location>
    <ligand>
        <name>substrate</name>
    </ligand>
</feature>
<keyword evidence="3 9" id="KW-0489">Methyltransferase</keyword>
<dbReference type="Gene3D" id="3.40.50.150">
    <property type="entry name" value="Vaccinia Virus protein VP39"/>
    <property type="match status" value="1"/>
</dbReference>
<evidence type="ECO:0000313" key="10">
    <source>
        <dbReference type="EMBL" id="STO07691.1"/>
    </source>
</evidence>
<proteinExistence type="inferred from homology"/>
<dbReference type="GO" id="GO:0008176">
    <property type="term" value="F:tRNA (guanine(46)-N7)-methyltransferase activity"/>
    <property type="evidence" value="ECO:0007669"/>
    <property type="project" value="UniProtKB-UniRule"/>
</dbReference>
<sequence length="215" mass="24921">MRLRHKPWAKDYMQAQEHVFITDPASLKGNWSTEFGNDHPLFIEVGSGKGQFILGMAKQHPDVNFIAIELFESVAVSIVQKLVETPMPNVRVLTVDAKQLVDYFEAGEVDRVYLNFSDPWPKTRHAKRRLTYKTFLATYESVLPRGGEIHFKTDNRSLFEYSLESMSQYGMYFTDISLDLHVNEPADNVRTEYEERFSAMGQPIYRMEAAFRPKI</sequence>
<dbReference type="GO" id="GO:0043527">
    <property type="term" value="C:tRNA methyltransferase complex"/>
    <property type="evidence" value="ECO:0007669"/>
    <property type="project" value="TreeGrafter"/>
</dbReference>
<comment type="catalytic activity">
    <reaction evidence="1 9">
        <text>guanosine(46) in tRNA + S-adenosyl-L-methionine = N(7)-methylguanosine(46) in tRNA + S-adenosyl-L-homocysteine</text>
        <dbReference type="Rhea" id="RHEA:42708"/>
        <dbReference type="Rhea" id="RHEA-COMP:10188"/>
        <dbReference type="Rhea" id="RHEA-COMP:10189"/>
        <dbReference type="ChEBI" id="CHEBI:57856"/>
        <dbReference type="ChEBI" id="CHEBI:59789"/>
        <dbReference type="ChEBI" id="CHEBI:74269"/>
        <dbReference type="ChEBI" id="CHEBI:74480"/>
        <dbReference type="EC" id="2.1.1.33"/>
    </reaction>
</comment>
<dbReference type="PANTHER" id="PTHR23417:SF14">
    <property type="entry name" value="PENTACOTRIPEPTIDE-REPEAT REGION OF PRORP DOMAIN-CONTAINING PROTEIN"/>
    <property type="match status" value="1"/>
</dbReference>
<dbReference type="AlphaFoldDB" id="A0A377FS94"/>
<dbReference type="InterPro" id="IPR029063">
    <property type="entry name" value="SAM-dependent_MTases_sf"/>
</dbReference>
<name>A0A377FS94_9BACL</name>
<protein>
    <recommendedName>
        <fullName evidence="9">tRNA (guanine-N(7)-)-methyltransferase</fullName>
        <ecNumber evidence="9">2.1.1.33</ecNumber>
    </recommendedName>
    <alternativeName>
        <fullName evidence="9">tRNA (guanine(46)-N(7))-methyltransferase</fullName>
    </alternativeName>
    <alternativeName>
        <fullName evidence="9">tRNA(m7G46)-methyltransferase</fullName>
    </alternativeName>
</protein>
<dbReference type="STRING" id="1397694.GCA_000702585_01554"/>
<keyword evidence="6 9" id="KW-0819">tRNA processing</keyword>
<dbReference type="Pfam" id="PF02390">
    <property type="entry name" value="Methyltransf_4"/>
    <property type="match status" value="1"/>
</dbReference>
<feature type="binding site" evidence="9">
    <location>
        <position position="69"/>
    </location>
    <ligand>
        <name>S-adenosyl-L-methionine</name>
        <dbReference type="ChEBI" id="CHEBI:59789"/>
    </ligand>
</feature>
<evidence type="ECO:0000256" key="9">
    <source>
        <dbReference type="HAMAP-Rule" id="MF_01057"/>
    </source>
</evidence>
<dbReference type="SUPFAM" id="SSF53335">
    <property type="entry name" value="S-adenosyl-L-methionine-dependent methyltransferases"/>
    <property type="match status" value="1"/>
</dbReference>
<evidence type="ECO:0000256" key="3">
    <source>
        <dbReference type="ARBA" id="ARBA00022603"/>
    </source>
</evidence>
<dbReference type="CDD" id="cd02440">
    <property type="entry name" value="AdoMet_MTases"/>
    <property type="match status" value="1"/>
</dbReference>
<evidence type="ECO:0000256" key="7">
    <source>
        <dbReference type="ARBA" id="ARBA00060552"/>
    </source>
</evidence>
<dbReference type="HAMAP" id="MF_01057">
    <property type="entry name" value="tRNA_methyltr_TrmB"/>
    <property type="match status" value="1"/>
</dbReference>
<evidence type="ECO:0000313" key="11">
    <source>
        <dbReference type="Proteomes" id="UP000254060"/>
    </source>
</evidence>
<comment type="pathway">
    <text evidence="7 9">tRNA modification; N(7)-methylguanine-tRNA biosynthesis.</text>
</comment>
<keyword evidence="5 9" id="KW-0949">S-adenosyl-L-methionine</keyword>